<dbReference type="Proteomes" id="UP001516023">
    <property type="component" value="Unassembled WGS sequence"/>
</dbReference>
<keyword evidence="1" id="KW-0175">Coiled coil</keyword>
<organism evidence="2 3">
    <name type="scientific">Cyclotella cryptica</name>
    <dbReference type="NCBI Taxonomy" id="29204"/>
    <lineage>
        <taxon>Eukaryota</taxon>
        <taxon>Sar</taxon>
        <taxon>Stramenopiles</taxon>
        <taxon>Ochrophyta</taxon>
        <taxon>Bacillariophyta</taxon>
        <taxon>Coscinodiscophyceae</taxon>
        <taxon>Thalassiosirophycidae</taxon>
        <taxon>Stephanodiscales</taxon>
        <taxon>Stephanodiscaceae</taxon>
        <taxon>Cyclotella</taxon>
    </lineage>
</organism>
<name>A0ABD3P1P8_9STRA</name>
<comment type="caution">
    <text evidence="2">The sequence shown here is derived from an EMBL/GenBank/DDBJ whole genome shotgun (WGS) entry which is preliminary data.</text>
</comment>
<reference evidence="2 3" key="1">
    <citation type="journal article" date="2020" name="G3 (Bethesda)">
        <title>Improved Reference Genome for Cyclotella cryptica CCMP332, a Model for Cell Wall Morphogenesis, Salinity Adaptation, and Lipid Production in Diatoms (Bacillariophyta).</title>
        <authorList>
            <person name="Roberts W.R."/>
            <person name="Downey K.M."/>
            <person name="Ruck E.C."/>
            <person name="Traller J.C."/>
            <person name="Alverson A.J."/>
        </authorList>
    </citation>
    <scope>NUCLEOTIDE SEQUENCE [LARGE SCALE GENOMIC DNA]</scope>
    <source>
        <strain evidence="2 3">CCMP332</strain>
    </source>
</reference>
<sequence length="400" mass="44815">MHGSETGPLARDTFSNKKQEHQHILSITMAPTPSSLLSTALLSQILLQPVSPLSITPLSSSSSHVRQSKLFPVPPSTPRSPHWQNRIKSTAAPSTTPLRAQSFAQNPWGFLPFPDLFRVISSHGYGIDADDAQASLLSLEGGVDFEESKVTPVRLEKEEVANAMLSVEQSMDEQRLLSEIHSLTQTFDNLQSSINSKSQVYTETLEAYQANLSNMQEENSFLQEGMRMLTISLEEQANEIQTLHDENDKVREENEMLRRRVRGLEVELSDFAFESRKVVRDPVVVEHSLVSEVVDAEGSVHDSVEERSALTIPVDEDQDAEEVVDLTPKAPTAPIPHHIQQQRQLEQLQRKLQAYEEERSSLRKLLGLCFRKGVREVGKAVNLWRPVYLLLVDAKKGALA</sequence>
<feature type="coiled-coil region" evidence="1">
    <location>
        <begin position="198"/>
        <end position="267"/>
    </location>
</feature>
<gene>
    <name evidence="2" type="ORF">HJC23_000991</name>
</gene>
<dbReference type="AlphaFoldDB" id="A0ABD3P1P8"/>
<evidence type="ECO:0000256" key="1">
    <source>
        <dbReference type="SAM" id="Coils"/>
    </source>
</evidence>
<accession>A0ABD3P1P8</accession>
<keyword evidence="3" id="KW-1185">Reference proteome</keyword>
<proteinExistence type="predicted"/>
<feature type="coiled-coil region" evidence="1">
    <location>
        <begin position="338"/>
        <end position="365"/>
    </location>
</feature>
<protein>
    <submittedName>
        <fullName evidence="2">Uncharacterized protein</fullName>
    </submittedName>
</protein>
<evidence type="ECO:0000313" key="3">
    <source>
        <dbReference type="Proteomes" id="UP001516023"/>
    </source>
</evidence>
<evidence type="ECO:0000313" key="2">
    <source>
        <dbReference type="EMBL" id="KAL3781428.1"/>
    </source>
</evidence>
<dbReference type="EMBL" id="JABMIG020000317">
    <property type="protein sequence ID" value="KAL3781428.1"/>
    <property type="molecule type" value="Genomic_DNA"/>
</dbReference>